<organism evidence="11 12">
    <name type="scientific">Plectosphaerella plurivora</name>
    <dbReference type="NCBI Taxonomy" id="936078"/>
    <lineage>
        <taxon>Eukaryota</taxon>
        <taxon>Fungi</taxon>
        <taxon>Dikarya</taxon>
        <taxon>Ascomycota</taxon>
        <taxon>Pezizomycotina</taxon>
        <taxon>Sordariomycetes</taxon>
        <taxon>Hypocreomycetidae</taxon>
        <taxon>Glomerellales</taxon>
        <taxon>Plectosphaerellaceae</taxon>
        <taxon>Plectosphaerella</taxon>
    </lineage>
</organism>
<dbReference type="OrthoDB" id="6612291at2759"/>
<evidence type="ECO:0000256" key="1">
    <source>
        <dbReference type="ARBA" id="ARBA00004141"/>
    </source>
</evidence>
<feature type="region of interest" description="Disordered" evidence="8">
    <location>
        <begin position="472"/>
        <end position="512"/>
    </location>
</feature>
<comment type="similarity">
    <text evidence="2 7">Belongs to the major facilitator superfamily. Sugar transporter (TC 2.A.1.1) family.</text>
</comment>
<comment type="subcellular location">
    <subcellularLocation>
        <location evidence="1">Membrane</location>
        <topology evidence="1">Multi-pass membrane protein</topology>
    </subcellularLocation>
</comment>
<keyword evidence="12" id="KW-1185">Reference proteome</keyword>
<dbReference type="PANTHER" id="PTHR48022:SF14">
    <property type="entry name" value="MAJOR FACILITATOR SUPERFAMILY (MFS) PROFILE DOMAIN-CONTAINING PROTEIN-RELATED"/>
    <property type="match status" value="1"/>
</dbReference>
<feature type="compositionally biased region" description="Basic and acidic residues" evidence="8">
    <location>
        <begin position="503"/>
        <end position="512"/>
    </location>
</feature>
<dbReference type="InterPro" id="IPR005828">
    <property type="entry name" value="MFS_sugar_transport-like"/>
</dbReference>
<dbReference type="Pfam" id="PF00083">
    <property type="entry name" value="Sugar_tr"/>
    <property type="match status" value="1"/>
</dbReference>
<dbReference type="InterPro" id="IPR036259">
    <property type="entry name" value="MFS_trans_sf"/>
</dbReference>
<accession>A0A9P9AER5</accession>
<evidence type="ECO:0000256" key="3">
    <source>
        <dbReference type="ARBA" id="ARBA00022448"/>
    </source>
</evidence>
<dbReference type="AlphaFoldDB" id="A0A9P9AER5"/>
<dbReference type="PROSITE" id="PS50850">
    <property type="entry name" value="MFS"/>
    <property type="match status" value="1"/>
</dbReference>
<feature type="transmembrane region" description="Helical" evidence="9">
    <location>
        <begin position="12"/>
        <end position="37"/>
    </location>
</feature>
<evidence type="ECO:0000313" key="11">
    <source>
        <dbReference type="EMBL" id="KAH6692207.1"/>
    </source>
</evidence>
<feature type="transmembrane region" description="Helical" evidence="9">
    <location>
        <begin position="180"/>
        <end position="203"/>
    </location>
</feature>
<comment type="caution">
    <text evidence="11">The sequence shown here is derived from an EMBL/GenBank/DDBJ whole genome shotgun (WGS) entry which is preliminary data.</text>
</comment>
<feature type="transmembrane region" description="Helical" evidence="9">
    <location>
        <begin position="108"/>
        <end position="134"/>
    </location>
</feature>
<dbReference type="EMBL" id="JAGSXJ010000004">
    <property type="protein sequence ID" value="KAH6692207.1"/>
    <property type="molecule type" value="Genomic_DNA"/>
</dbReference>
<dbReference type="PRINTS" id="PR00171">
    <property type="entry name" value="SUGRTRNSPORT"/>
</dbReference>
<evidence type="ECO:0000256" key="2">
    <source>
        <dbReference type="ARBA" id="ARBA00010992"/>
    </source>
</evidence>
<evidence type="ECO:0000256" key="8">
    <source>
        <dbReference type="SAM" id="MobiDB-lite"/>
    </source>
</evidence>
<dbReference type="Proteomes" id="UP000770015">
    <property type="component" value="Unassembled WGS sequence"/>
</dbReference>
<evidence type="ECO:0000259" key="10">
    <source>
        <dbReference type="PROSITE" id="PS50850"/>
    </source>
</evidence>
<evidence type="ECO:0000256" key="5">
    <source>
        <dbReference type="ARBA" id="ARBA00022989"/>
    </source>
</evidence>
<feature type="compositionally biased region" description="Basic and acidic residues" evidence="8">
    <location>
        <begin position="479"/>
        <end position="493"/>
    </location>
</feature>
<dbReference type="FunFam" id="1.20.1250.20:FF:000134">
    <property type="entry name" value="MFS sugar transporter protein"/>
    <property type="match status" value="1"/>
</dbReference>
<feature type="transmembrane region" description="Helical" evidence="9">
    <location>
        <begin position="364"/>
        <end position="384"/>
    </location>
</feature>
<dbReference type="Gene3D" id="1.20.1250.20">
    <property type="entry name" value="MFS general substrate transporter like domains"/>
    <property type="match status" value="1"/>
</dbReference>
<dbReference type="NCBIfam" id="TIGR00879">
    <property type="entry name" value="SP"/>
    <property type="match status" value="1"/>
</dbReference>
<dbReference type="SUPFAM" id="SSF103473">
    <property type="entry name" value="MFS general substrate transporter"/>
    <property type="match status" value="1"/>
</dbReference>
<sequence>MAGKPTPAGTRRLYLLCFYFGIGASVWGYNIGVLSSILVHPGWRELLHQPGPGTKGIITGIYYLGTFLSYILVSHPLSDWLGRRYAALCGTITLCLGALLQASSHGSAALVTMIAGRFICGAGVAVVSTSVPLYQAEISPAAKRGHFVTMNHVGFIAGLATGLWVGYLMTFWTSETGHYYAWRVSILIEVIPALTFGVGLPWIPETPRWLVEHGHHERAKSTLRWLRAGTRADADIDDEFNSIVKDVDAHYAAGTSWLSLFREPALFSRLWRAAALQFMATLCGATAMKYYLPTLLKALGLETRVALMAGAVEMTLKIGFTVLEMFLIDRFGRRTCLIAGCAVMAVAMLINGALPIAFPNNASKAADVICIIFIFIYALGYSLGFGPASWVYNTEIFPTAVRARGLNFAASGGSVGSIIVSHVWPVGRQALGSKVYFIFMVVNIVCIPILYIYYPETKGVALEDMDALFGKPGSGQISESDRDDPGVTEHLLEEPDTPGDGDEPYRDRSAMV</sequence>
<feature type="transmembrane region" description="Helical" evidence="9">
    <location>
        <begin position="155"/>
        <end position="174"/>
    </location>
</feature>
<evidence type="ECO:0000313" key="12">
    <source>
        <dbReference type="Proteomes" id="UP000770015"/>
    </source>
</evidence>
<protein>
    <submittedName>
        <fullName evidence="11">Ascus development protein</fullName>
    </submittedName>
</protein>
<feature type="transmembrane region" description="Helical" evidence="9">
    <location>
        <begin position="436"/>
        <end position="454"/>
    </location>
</feature>
<feature type="domain" description="Major facilitator superfamily (MFS) profile" evidence="10">
    <location>
        <begin position="16"/>
        <end position="458"/>
    </location>
</feature>
<keyword evidence="6 9" id="KW-0472">Membrane</keyword>
<gene>
    <name evidence="11" type="ORF">F5X68DRAFT_200451</name>
</gene>
<dbReference type="PANTHER" id="PTHR48022">
    <property type="entry name" value="PLASTIDIC GLUCOSE TRANSPORTER 4"/>
    <property type="match status" value="1"/>
</dbReference>
<feature type="transmembrane region" description="Helical" evidence="9">
    <location>
        <begin position="57"/>
        <end position="73"/>
    </location>
</feature>
<dbReference type="InterPro" id="IPR020846">
    <property type="entry name" value="MFS_dom"/>
</dbReference>
<name>A0A9P9AER5_9PEZI</name>
<dbReference type="GO" id="GO:0016020">
    <property type="term" value="C:membrane"/>
    <property type="evidence" value="ECO:0007669"/>
    <property type="project" value="UniProtKB-SubCell"/>
</dbReference>
<keyword evidence="3 7" id="KW-0813">Transport</keyword>
<reference evidence="11" key="1">
    <citation type="journal article" date="2021" name="Nat. Commun.">
        <title>Genetic determinants of endophytism in the Arabidopsis root mycobiome.</title>
        <authorList>
            <person name="Mesny F."/>
            <person name="Miyauchi S."/>
            <person name="Thiergart T."/>
            <person name="Pickel B."/>
            <person name="Atanasova L."/>
            <person name="Karlsson M."/>
            <person name="Huettel B."/>
            <person name="Barry K.W."/>
            <person name="Haridas S."/>
            <person name="Chen C."/>
            <person name="Bauer D."/>
            <person name="Andreopoulos W."/>
            <person name="Pangilinan J."/>
            <person name="LaButti K."/>
            <person name="Riley R."/>
            <person name="Lipzen A."/>
            <person name="Clum A."/>
            <person name="Drula E."/>
            <person name="Henrissat B."/>
            <person name="Kohler A."/>
            <person name="Grigoriev I.V."/>
            <person name="Martin F.M."/>
            <person name="Hacquard S."/>
        </authorList>
    </citation>
    <scope>NUCLEOTIDE SEQUENCE</scope>
    <source>
        <strain evidence="11">MPI-SDFR-AT-0117</strain>
    </source>
</reference>
<feature type="transmembrane region" description="Helical" evidence="9">
    <location>
        <begin position="335"/>
        <end position="358"/>
    </location>
</feature>
<dbReference type="InterPro" id="IPR050360">
    <property type="entry name" value="MFS_Sugar_Transporters"/>
</dbReference>
<evidence type="ECO:0000256" key="9">
    <source>
        <dbReference type="SAM" id="Phobius"/>
    </source>
</evidence>
<dbReference type="InterPro" id="IPR003663">
    <property type="entry name" value="Sugar/inositol_transpt"/>
</dbReference>
<proteinExistence type="inferred from homology"/>
<feature type="transmembrane region" description="Helical" evidence="9">
    <location>
        <begin position="405"/>
        <end position="424"/>
    </location>
</feature>
<keyword evidence="4 9" id="KW-0812">Transmembrane</keyword>
<evidence type="ECO:0000256" key="7">
    <source>
        <dbReference type="RuleBase" id="RU003346"/>
    </source>
</evidence>
<keyword evidence="5 9" id="KW-1133">Transmembrane helix</keyword>
<feature type="transmembrane region" description="Helical" evidence="9">
    <location>
        <begin position="85"/>
        <end position="102"/>
    </location>
</feature>
<dbReference type="GO" id="GO:0005351">
    <property type="term" value="F:carbohydrate:proton symporter activity"/>
    <property type="evidence" value="ECO:0007669"/>
    <property type="project" value="TreeGrafter"/>
</dbReference>
<evidence type="ECO:0000256" key="4">
    <source>
        <dbReference type="ARBA" id="ARBA00022692"/>
    </source>
</evidence>
<evidence type="ECO:0000256" key="6">
    <source>
        <dbReference type="ARBA" id="ARBA00023136"/>
    </source>
</evidence>